<feature type="domain" description="Phage head morphogenesis" evidence="1">
    <location>
        <begin position="142"/>
        <end position="255"/>
    </location>
</feature>
<evidence type="ECO:0000313" key="3">
    <source>
        <dbReference type="Proteomes" id="UP000203864"/>
    </source>
</evidence>
<dbReference type="Pfam" id="PF04233">
    <property type="entry name" value="Phage_Mu_F"/>
    <property type="match status" value="1"/>
</dbReference>
<accession>A0A0S0N1M5</accession>
<dbReference type="EMBL" id="JQ067093">
    <property type="protein sequence ID" value="ALH23532.1"/>
    <property type="molecule type" value="Genomic_DNA"/>
</dbReference>
<dbReference type="InterPro" id="IPR017029">
    <property type="entry name" value="Phage_head_put"/>
</dbReference>
<name>A0A0S0N1M5_9CAUD</name>
<dbReference type="PIRSF" id="PIRSF034565">
    <property type="entry name" value="UCP034565"/>
    <property type="match status" value="1"/>
</dbReference>
<dbReference type="NCBIfam" id="TIGR01641">
    <property type="entry name" value="phageSPP1_gp7"/>
    <property type="match status" value="1"/>
</dbReference>
<dbReference type="KEGG" id="vg:26626459"/>
<dbReference type="GeneID" id="26626459"/>
<dbReference type="OrthoDB" id="3800at10239"/>
<dbReference type="RefSeq" id="YP_009199452.1">
    <property type="nucleotide sequence ID" value="NC_028809.1"/>
</dbReference>
<organism evidence="2 3">
    <name type="scientific">Pseudomonas phage PaMx74</name>
    <dbReference type="NCBI Taxonomy" id="1175663"/>
    <lineage>
        <taxon>Viruses</taxon>
        <taxon>Duplodnaviria</taxon>
        <taxon>Heunggongvirae</taxon>
        <taxon>Uroviricota</taxon>
        <taxon>Caudoviricetes</taxon>
        <taxon>Mesyanzhinovviridae</taxon>
        <taxon>Bradleyvirinae</taxon>
        <taxon>Cinvestavvirus</taxon>
        <taxon>Cinvestavvirus PaMx74</taxon>
        <taxon>Pamexvirus PaMx74</taxon>
    </lineage>
</organism>
<dbReference type="InterPro" id="IPR006528">
    <property type="entry name" value="Phage_head_morphogenesis_dom"/>
</dbReference>
<protein>
    <submittedName>
        <fullName evidence="2">Putative morphogenesis protein</fullName>
    </submittedName>
</protein>
<keyword evidence="3" id="KW-1185">Reference proteome</keyword>
<dbReference type="Proteomes" id="UP000203864">
    <property type="component" value="Segment"/>
</dbReference>
<evidence type="ECO:0000313" key="2">
    <source>
        <dbReference type="EMBL" id="ALH23532.1"/>
    </source>
</evidence>
<evidence type="ECO:0000259" key="1">
    <source>
        <dbReference type="Pfam" id="PF04233"/>
    </source>
</evidence>
<gene>
    <name evidence="2" type="ORF">PaMx74_13</name>
</gene>
<proteinExistence type="predicted"/>
<reference evidence="2 3" key="1">
    <citation type="journal article" date="2012" name="Appl. Environ. Microbiol.">
        <title>High Diversity and Novel Species of Pseudomonas aeruginosa Bacteriophages.</title>
        <authorList>
            <person name="Sepulveda-Robles O."/>
            <person name="Kameyama L."/>
            <person name="Guarneros G."/>
        </authorList>
    </citation>
    <scope>NUCLEOTIDE SEQUENCE [LARGE SCALE GENOMIC DNA]</scope>
</reference>
<sequence>MPTANEELLDATVRHQIVVLRFSDRMAADAARLLEASDRELVALLQTELTEFAEARLNAMLIEVRRLRAAAIQAVDADVRPDLDGLSQVEATWEVGAMGAAIPVDIALNTVSPATLRAVVASPINGIPLQGWWDRLAASDAQRIEQQLRLGILQGETTDQIVRRIRGTKAAGYSDGVLAITKRDAETVVRTAANHVSTGARQATWDANADIISGVRWVSTLDGRTSAVCRSRDGEVYPIDKGPRPPAHPNCRSTVVPVLAGAEIVGDRPTVRDGRTRRKRELDFAQEVRDDVGPKEWSRMSASERRAKVKAKRDAWADENIGSTPSNVTYQDWIKRQPAKFQDEVLGPTRARLFREGGVPLDKFVDASGKQYNLDQLRTRLDQDARELLDRLRGTDD</sequence>